<proteinExistence type="predicted"/>
<keyword evidence="3" id="KW-1185">Reference proteome</keyword>
<organism evidence="2 3">
    <name type="scientific">Novipirellula rosea</name>
    <dbReference type="NCBI Taxonomy" id="1031540"/>
    <lineage>
        <taxon>Bacteria</taxon>
        <taxon>Pseudomonadati</taxon>
        <taxon>Planctomycetota</taxon>
        <taxon>Planctomycetia</taxon>
        <taxon>Pirellulales</taxon>
        <taxon>Pirellulaceae</taxon>
        <taxon>Novipirellula</taxon>
    </lineage>
</organism>
<feature type="transmembrane region" description="Helical" evidence="1">
    <location>
        <begin position="388"/>
        <end position="406"/>
    </location>
</feature>
<feature type="transmembrane region" description="Helical" evidence="1">
    <location>
        <begin position="154"/>
        <end position="177"/>
    </location>
</feature>
<evidence type="ECO:0000313" key="2">
    <source>
        <dbReference type="EMBL" id="GAA4453007.1"/>
    </source>
</evidence>
<evidence type="ECO:0000313" key="3">
    <source>
        <dbReference type="Proteomes" id="UP001500840"/>
    </source>
</evidence>
<protein>
    <recommendedName>
        <fullName evidence="4">Glycosyltransferase RgtA/B/C/D-like domain-containing protein</fullName>
    </recommendedName>
</protein>
<evidence type="ECO:0008006" key="4">
    <source>
        <dbReference type="Google" id="ProtNLM"/>
    </source>
</evidence>
<evidence type="ECO:0000256" key="1">
    <source>
        <dbReference type="SAM" id="Phobius"/>
    </source>
</evidence>
<comment type="caution">
    <text evidence="2">The sequence shown here is derived from an EMBL/GenBank/DDBJ whole genome shotgun (WGS) entry which is preliminary data.</text>
</comment>
<keyword evidence="1" id="KW-1133">Transmembrane helix</keyword>
<keyword evidence="1" id="KW-0812">Transmembrane</keyword>
<accession>A0ABP8MQX2</accession>
<dbReference type="EMBL" id="BAABGA010000029">
    <property type="protein sequence ID" value="GAA4453007.1"/>
    <property type="molecule type" value="Genomic_DNA"/>
</dbReference>
<feature type="transmembrane region" description="Helical" evidence="1">
    <location>
        <begin position="67"/>
        <end position="89"/>
    </location>
</feature>
<gene>
    <name evidence="2" type="ORF">GCM10023156_23280</name>
</gene>
<feature type="transmembrane region" description="Helical" evidence="1">
    <location>
        <begin position="101"/>
        <end position="119"/>
    </location>
</feature>
<feature type="transmembrane region" description="Helical" evidence="1">
    <location>
        <begin position="125"/>
        <end position="142"/>
    </location>
</feature>
<feature type="transmembrane region" description="Helical" evidence="1">
    <location>
        <begin position="418"/>
        <end position="437"/>
    </location>
</feature>
<feature type="transmembrane region" description="Helical" evidence="1">
    <location>
        <begin position="197"/>
        <end position="218"/>
    </location>
</feature>
<sequence length="446" mass="47685">MKPAFAYWISFVVGGVFVAWLSGRLEPHFVSDSTSYLDYSFSSLDAIGRSIRTPGYPLWLMAIRSTAGLAFIPLAQVIVHATAASWFAIELRRQGLGARDCIVAGIAIAVGCTAMDHINTVSTDAIAASMGVMVATALLRFSTAADSWRWATAVVVLSVIAIMLRPAYLFLIPWLMVAGSLLGRIHGQSWKRSLGNSLLVSVATLVPILAWMGLRLVAVNDFGILPFGHQNLAGVLVQLLSDEELRALPGDAAAMGESIVSEQQDLAAAGHTFAAGETGATMTIDARWDEMTYFVVVPAAQSLAGDDPVAQHNAIKAMNQEIIRQYPQRYMVWIAKNGRRGAWAIAADIVMHPIFLSAILGLAAWLIYASASGIPCSGVVDNGIAMRSLTIISLTYLLAKLGFVILTSPGIGRFSDAAAIFLPAWLAVAALQCILPLPECKTRELG</sequence>
<dbReference type="RefSeq" id="WP_345322118.1">
    <property type="nucleotide sequence ID" value="NZ_BAABGA010000029.1"/>
</dbReference>
<reference evidence="3" key="1">
    <citation type="journal article" date="2019" name="Int. J. Syst. Evol. Microbiol.">
        <title>The Global Catalogue of Microorganisms (GCM) 10K type strain sequencing project: providing services to taxonomists for standard genome sequencing and annotation.</title>
        <authorList>
            <consortium name="The Broad Institute Genomics Platform"/>
            <consortium name="The Broad Institute Genome Sequencing Center for Infectious Disease"/>
            <person name="Wu L."/>
            <person name="Ma J."/>
        </authorList>
    </citation>
    <scope>NUCLEOTIDE SEQUENCE [LARGE SCALE GENOMIC DNA]</scope>
    <source>
        <strain evidence="3">JCM 17759</strain>
    </source>
</reference>
<feature type="transmembrane region" description="Helical" evidence="1">
    <location>
        <begin position="5"/>
        <end position="23"/>
    </location>
</feature>
<name>A0ABP8MQX2_9BACT</name>
<feature type="transmembrane region" description="Helical" evidence="1">
    <location>
        <begin position="341"/>
        <end position="368"/>
    </location>
</feature>
<keyword evidence="1" id="KW-0472">Membrane</keyword>
<dbReference type="Proteomes" id="UP001500840">
    <property type="component" value="Unassembled WGS sequence"/>
</dbReference>